<evidence type="ECO:0000256" key="4">
    <source>
        <dbReference type="ARBA" id="ARBA00023008"/>
    </source>
</evidence>
<dbReference type="GO" id="GO:0042597">
    <property type="term" value="C:periplasmic space"/>
    <property type="evidence" value="ECO:0007669"/>
    <property type="project" value="InterPro"/>
</dbReference>
<dbReference type="PANTHER" id="PTHR34820">
    <property type="entry name" value="INNER MEMBRANE PROTEIN YEBZ"/>
    <property type="match status" value="1"/>
</dbReference>
<accession>A0A2Y9AR04</accession>
<evidence type="ECO:0000313" key="9">
    <source>
        <dbReference type="Proteomes" id="UP000250222"/>
    </source>
</evidence>
<dbReference type="Proteomes" id="UP000250222">
    <property type="component" value="Unassembled WGS sequence"/>
</dbReference>
<feature type="compositionally biased region" description="Low complexity" evidence="5">
    <location>
        <begin position="158"/>
        <end position="174"/>
    </location>
</feature>
<dbReference type="Pfam" id="PF04234">
    <property type="entry name" value="CopC"/>
    <property type="match status" value="1"/>
</dbReference>
<dbReference type="GO" id="GO:0046688">
    <property type="term" value="P:response to copper ion"/>
    <property type="evidence" value="ECO:0007669"/>
    <property type="project" value="InterPro"/>
</dbReference>
<feature type="domain" description="CopC" evidence="7">
    <location>
        <begin position="40"/>
        <end position="133"/>
    </location>
</feature>
<evidence type="ECO:0000256" key="2">
    <source>
        <dbReference type="ARBA" id="ARBA00022723"/>
    </source>
</evidence>
<keyword evidence="2" id="KW-0479">Metal-binding</keyword>
<organism evidence="8 9">
    <name type="scientific">Georgenia satyanarayanai</name>
    <dbReference type="NCBI Taxonomy" id="860221"/>
    <lineage>
        <taxon>Bacteria</taxon>
        <taxon>Bacillati</taxon>
        <taxon>Actinomycetota</taxon>
        <taxon>Actinomycetes</taxon>
        <taxon>Micrococcales</taxon>
        <taxon>Bogoriellaceae</taxon>
        <taxon>Georgenia</taxon>
    </lineage>
</organism>
<dbReference type="GO" id="GO:0030313">
    <property type="term" value="C:cell envelope"/>
    <property type="evidence" value="ECO:0007669"/>
    <property type="project" value="UniProtKB-SubCell"/>
</dbReference>
<proteinExistence type="predicted"/>
<dbReference type="SUPFAM" id="SSF81296">
    <property type="entry name" value="E set domains"/>
    <property type="match status" value="1"/>
</dbReference>
<comment type="subcellular location">
    <subcellularLocation>
        <location evidence="1">Cell envelope</location>
    </subcellularLocation>
</comment>
<evidence type="ECO:0000256" key="1">
    <source>
        <dbReference type="ARBA" id="ARBA00004196"/>
    </source>
</evidence>
<keyword evidence="6" id="KW-1133">Transmembrane helix</keyword>
<evidence type="ECO:0000259" key="7">
    <source>
        <dbReference type="Pfam" id="PF04234"/>
    </source>
</evidence>
<dbReference type="InterPro" id="IPR032694">
    <property type="entry name" value="CopC/D"/>
</dbReference>
<dbReference type="PANTHER" id="PTHR34820:SF4">
    <property type="entry name" value="INNER MEMBRANE PROTEIN YEBZ"/>
    <property type="match status" value="1"/>
</dbReference>
<feature type="transmembrane region" description="Helical" evidence="6">
    <location>
        <begin position="186"/>
        <end position="208"/>
    </location>
</feature>
<protein>
    <recommendedName>
        <fullName evidence="7">CopC domain-containing protein</fullName>
    </recommendedName>
</protein>
<keyword evidence="9" id="KW-1185">Reference proteome</keyword>
<dbReference type="InterPro" id="IPR014755">
    <property type="entry name" value="Cu-Rt/internalin_Ig-like"/>
</dbReference>
<evidence type="ECO:0000256" key="3">
    <source>
        <dbReference type="ARBA" id="ARBA00022729"/>
    </source>
</evidence>
<dbReference type="AlphaFoldDB" id="A0A2Y9AR04"/>
<gene>
    <name evidence="8" type="ORF">SAMN05216184_11918</name>
</gene>
<sequence length="214" mass="21899">MVNSHRSLRPRLFTLAILQALALVVLGGLTVTLATSAAAHDTIIDAEPAQDAVLDTAPSQIVLTYSAEVLDLPSAIMVTDANGEVVAEGEPTIQGQSVVLDLPSALENGAYEVLWSVISSDGHRTEDTYNFTVAASEAAGDAQTTAPAEPTSEPPSTEPTTEASTPAPAASPDADAVDADAPGGGLPIGIVLVPIAVLVLAVIAALVYRRRRQG</sequence>
<reference evidence="8 9" key="1">
    <citation type="submission" date="2016-10" db="EMBL/GenBank/DDBJ databases">
        <authorList>
            <person name="Cai Z."/>
        </authorList>
    </citation>
    <scope>NUCLEOTIDE SEQUENCE [LARGE SCALE GENOMIC DNA]</scope>
    <source>
        <strain evidence="8 9">CGMCC 1.10826</strain>
    </source>
</reference>
<keyword evidence="4" id="KW-0186">Copper</keyword>
<dbReference type="RefSeq" id="WP_110853765.1">
    <property type="nucleotide sequence ID" value="NZ_QKLZ01000019.1"/>
</dbReference>
<keyword evidence="6" id="KW-0472">Membrane</keyword>
<evidence type="ECO:0000313" key="8">
    <source>
        <dbReference type="EMBL" id="SSA46890.1"/>
    </source>
</evidence>
<name>A0A2Y9AR04_9MICO</name>
<evidence type="ECO:0000256" key="5">
    <source>
        <dbReference type="SAM" id="MobiDB-lite"/>
    </source>
</evidence>
<dbReference type="GO" id="GO:0006825">
    <property type="term" value="P:copper ion transport"/>
    <property type="evidence" value="ECO:0007669"/>
    <property type="project" value="InterPro"/>
</dbReference>
<dbReference type="InterPro" id="IPR014756">
    <property type="entry name" value="Ig_E-set"/>
</dbReference>
<keyword evidence="3" id="KW-0732">Signal</keyword>
<feature type="region of interest" description="Disordered" evidence="5">
    <location>
        <begin position="138"/>
        <end position="178"/>
    </location>
</feature>
<evidence type="ECO:0000256" key="6">
    <source>
        <dbReference type="SAM" id="Phobius"/>
    </source>
</evidence>
<dbReference type="GO" id="GO:0005507">
    <property type="term" value="F:copper ion binding"/>
    <property type="evidence" value="ECO:0007669"/>
    <property type="project" value="InterPro"/>
</dbReference>
<dbReference type="InterPro" id="IPR007348">
    <property type="entry name" value="CopC_dom"/>
</dbReference>
<dbReference type="EMBL" id="UETB01000019">
    <property type="protein sequence ID" value="SSA46890.1"/>
    <property type="molecule type" value="Genomic_DNA"/>
</dbReference>
<dbReference type="Gene3D" id="2.60.40.1220">
    <property type="match status" value="1"/>
</dbReference>
<dbReference type="OrthoDB" id="5242236at2"/>
<keyword evidence="6" id="KW-0812">Transmembrane</keyword>
<dbReference type="GO" id="GO:0005886">
    <property type="term" value="C:plasma membrane"/>
    <property type="evidence" value="ECO:0007669"/>
    <property type="project" value="TreeGrafter"/>
</dbReference>